<gene>
    <name evidence="2" type="ORF">EHYA_04568</name>
</gene>
<sequence length="133" mass="15048">MPDPRDRQEFPDPVGRILRYEERFRADGLLAPDQVVTSVAAFDFARAVTMARWAVGAGYCTVAQAVPTIVEAGRLCRAVYASWEAFSAGYTLGRVLWFDADTYGRWYLETLATHHVLTRGRHSPWTTLPWTQP</sequence>
<dbReference type="OrthoDB" id="4322331at2"/>
<dbReference type="AlphaFoldDB" id="A0A401YQL8"/>
<organism evidence="2 3">
    <name type="scientific">Embleya hyalina</name>
    <dbReference type="NCBI Taxonomy" id="516124"/>
    <lineage>
        <taxon>Bacteria</taxon>
        <taxon>Bacillati</taxon>
        <taxon>Actinomycetota</taxon>
        <taxon>Actinomycetes</taxon>
        <taxon>Kitasatosporales</taxon>
        <taxon>Streptomycetaceae</taxon>
        <taxon>Embleya</taxon>
    </lineage>
</organism>
<proteinExistence type="predicted"/>
<feature type="domain" description="DUF1266" evidence="1">
    <location>
        <begin position="13"/>
        <end position="130"/>
    </location>
</feature>
<reference evidence="2 3" key="1">
    <citation type="submission" date="2018-12" db="EMBL/GenBank/DDBJ databases">
        <title>Draft genome sequence of Embleya hyalina NBRC 13850T.</title>
        <authorList>
            <person name="Komaki H."/>
            <person name="Hosoyama A."/>
            <person name="Kimura A."/>
            <person name="Ichikawa N."/>
            <person name="Tamura T."/>
        </authorList>
    </citation>
    <scope>NUCLEOTIDE SEQUENCE [LARGE SCALE GENOMIC DNA]</scope>
    <source>
        <strain evidence="2 3">NBRC 13850</strain>
    </source>
</reference>
<protein>
    <recommendedName>
        <fullName evidence="1">DUF1266 domain-containing protein</fullName>
    </recommendedName>
</protein>
<dbReference type="InterPro" id="IPR009677">
    <property type="entry name" value="DUF1266"/>
</dbReference>
<dbReference type="RefSeq" id="WP_126638908.1">
    <property type="nucleotide sequence ID" value="NZ_BIFH01000022.1"/>
</dbReference>
<accession>A0A401YQL8</accession>
<dbReference type="Pfam" id="PF06889">
    <property type="entry name" value="DUF1266"/>
    <property type="match status" value="1"/>
</dbReference>
<dbReference type="EMBL" id="BIFH01000022">
    <property type="protein sequence ID" value="GCD96881.1"/>
    <property type="molecule type" value="Genomic_DNA"/>
</dbReference>
<dbReference type="Proteomes" id="UP000286931">
    <property type="component" value="Unassembled WGS sequence"/>
</dbReference>
<name>A0A401YQL8_9ACTN</name>
<evidence type="ECO:0000313" key="3">
    <source>
        <dbReference type="Proteomes" id="UP000286931"/>
    </source>
</evidence>
<evidence type="ECO:0000259" key="1">
    <source>
        <dbReference type="Pfam" id="PF06889"/>
    </source>
</evidence>
<keyword evidence="3" id="KW-1185">Reference proteome</keyword>
<evidence type="ECO:0000313" key="2">
    <source>
        <dbReference type="EMBL" id="GCD96881.1"/>
    </source>
</evidence>
<comment type="caution">
    <text evidence="2">The sequence shown here is derived from an EMBL/GenBank/DDBJ whole genome shotgun (WGS) entry which is preliminary data.</text>
</comment>